<accession>A0ABP0P806</accession>
<evidence type="ECO:0000313" key="3">
    <source>
        <dbReference type="Proteomes" id="UP001642464"/>
    </source>
</evidence>
<keyword evidence="3" id="KW-1185">Reference proteome</keyword>
<name>A0ABP0P806_9DINO</name>
<evidence type="ECO:0000256" key="1">
    <source>
        <dbReference type="SAM" id="MobiDB-lite"/>
    </source>
</evidence>
<evidence type="ECO:0000313" key="2">
    <source>
        <dbReference type="EMBL" id="CAK9072180.1"/>
    </source>
</evidence>
<reference evidence="2 3" key="1">
    <citation type="submission" date="2024-02" db="EMBL/GenBank/DDBJ databases">
        <authorList>
            <person name="Chen Y."/>
            <person name="Shah S."/>
            <person name="Dougan E. K."/>
            <person name="Thang M."/>
            <person name="Chan C."/>
        </authorList>
    </citation>
    <scope>NUCLEOTIDE SEQUENCE [LARGE SCALE GENOMIC DNA]</scope>
</reference>
<comment type="caution">
    <text evidence="2">The sequence shown here is derived from an EMBL/GenBank/DDBJ whole genome shotgun (WGS) entry which is preliminary data.</text>
</comment>
<sequence length="1220" mass="135996">MPPRKKARLGSTSGAGLASVIAADAPAASMREGCGFQQTPHLSDSASTIEYVGEDAATVVSDSTAPWLPDEHGKCPFPILDGGTFITIAQRAQRDGSEWLLNESTTMLHQAGLLTANDVMEFKQQFLTLSDTEWPPEFGEVFQTSLLAWSFDDSSFWRGKDGVAMSEVIGYAKSMGLEWGALQSELVVARFAERPPEDLPPDRIAWALLKFGDGSQKMLAAFMVWLALLLTWRKHGAECFENPLVMGWISSFLRVPTMIKATDTRSTPLESLLSRIVAQNINAKVQPITSYGWACILKQVVLKEGSSFEECLSAYNTHPDVVAHDRSETGSGTIALDNRKKQGVRNFMDRTCPLAFQEIAKSCNEMAFGQGPFGEAFACCNICFLQSKANLDANPQTDETDHPMTGEPFLEVDWQLPMTPAAQLLLFQKVRAMYARSTAGIPVQNKKKYRLNAEELVCTRNLCVLFSSVFAFFRKKIPEEEAIKWENNFIHGSSFNEDFLALLEVRPTKVALSMLKSKKLEAERLALEKQSVIHAAVSVQKEAVTEAQWKWFNSALRSDQALLTRVQAVPMKIKAALHAKSVAHRQAQADAGQKAADAKISADEVALLGWVDMNAPHARNKEACQALCKGIATINEIDPALCASILILPDYARGSSIRGLFDEEKQLFEELYSLCQNCECRWVEVYARESRRADQRSNARRFGLGRVITSSQKIEDNKWLNSELSVYGIQCESKTASGQATNNWLRKRAQRGIEMLLEAALRHTGVSAALVINLTGYVEELGVAAINLRVKETMNGEGGVNLKKLYYMSPHTLDNPENVKYGKARICRELIDLWIDKKLSYAGLQFDDRELLLSQTETSLQEKDSIDCHQYLESLDSMGLQVLVRCNDQFKVHPDHVKQWTEAGGEYGRQFASLQKSHESKFQGLLQSIVRSSGAIVPTDDQSQSPQAEGGDRPQQAPAQESEQGPELKSFASFEALNSADSIQVRCASEIAGVELLKGSSGKIYVMSDKSRILAKHQLLGGFGTGKHFGQKNCKENTLLEVSLRLVARHDRLCISSLATTRYVPAAELDTSMEGKFVAFDWSEGDRTLLQVDLQSVTPEQSGIETMTLYRYLVMLERQKRVTSYQISYADVGRVQSRAQDSFEITPKNSHLYRTMLDPSKPLTRKSFFHDAYVVCKNSAALMPIFRWRFDRVHHVTKVQKPYVVTRVPVQLEAAKPMEL</sequence>
<protein>
    <submittedName>
        <fullName evidence="2">Uncharacterized protein</fullName>
    </submittedName>
</protein>
<organism evidence="2 3">
    <name type="scientific">Durusdinium trenchii</name>
    <dbReference type="NCBI Taxonomy" id="1381693"/>
    <lineage>
        <taxon>Eukaryota</taxon>
        <taxon>Sar</taxon>
        <taxon>Alveolata</taxon>
        <taxon>Dinophyceae</taxon>
        <taxon>Suessiales</taxon>
        <taxon>Symbiodiniaceae</taxon>
        <taxon>Durusdinium</taxon>
    </lineage>
</organism>
<dbReference type="Proteomes" id="UP001642464">
    <property type="component" value="Unassembled WGS sequence"/>
</dbReference>
<gene>
    <name evidence="2" type="ORF">SCF082_LOCUS35556</name>
</gene>
<proteinExistence type="predicted"/>
<dbReference type="EMBL" id="CAXAMM010034003">
    <property type="protein sequence ID" value="CAK9072180.1"/>
    <property type="molecule type" value="Genomic_DNA"/>
</dbReference>
<feature type="region of interest" description="Disordered" evidence="1">
    <location>
        <begin position="936"/>
        <end position="965"/>
    </location>
</feature>